<dbReference type="PANTHER" id="PTHR10357:SF179">
    <property type="entry name" value="NEUTRAL AND BASIC AMINO ACID TRANSPORT PROTEIN RBAT"/>
    <property type="match status" value="1"/>
</dbReference>
<dbReference type="GO" id="GO:0004556">
    <property type="term" value="F:alpha-amylase activity"/>
    <property type="evidence" value="ECO:0007669"/>
    <property type="project" value="TreeGrafter"/>
</dbReference>
<evidence type="ECO:0000313" key="4">
    <source>
        <dbReference type="Proteomes" id="UP000285092"/>
    </source>
</evidence>
<evidence type="ECO:0000259" key="2">
    <source>
        <dbReference type="SMART" id="SM00642"/>
    </source>
</evidence>
<evidence type="ECO:0000256" key="1">
    <source>
        <dbReference type="ARBA" id="ARBA00008061"/>
    </source>
</evidence>
<name>A0A418NDZ0_9SPHN</name>
<accession>A0A418NDZ0</accession>
<feature type="domain" description="Glycosyl hydrolase family 13 catalytic" evidence="2">
    <location>
        <begin position="56"/>
        <end position="418"/>
    </location>
</feature>
<dbReference type="SMART" id="SM00642">
    <property type="entry name" value="Aamy"/>
    <property type="match status" value="1"/>
</dbReference>
<dbReference type="Pfam" id="PF00128">
    <property type="entry name" value="Alpha-amylase"/>
    <property type="match status" value="1"/>
</dbReference>
<gene>
    <name evidence="3" type="ORF">D2V04_14645</name>
</gene>
<dbReference type="Gene3D" id="3.20.20.80">
    <property type="entry name" value="Glycosidases"/>
    <property type="match status" value="1"/>
</dbReference>
<dbReference type="PANTHER" id="PTHR10357">
    <property type="entry name" value="ALPHA-AMYLASE FAMILY MEMBER"/>
    <property type="match status" value="1"/>
</dbReference>
<dbReference type="AlphaFoldDB" id="A0A418NDZ0"/>
<dbReference type="InterPro" id="IPR006047">
    <property type="entry name" value="GH13_cat_dom"/>
</dbReference>
<comment type="similarity">
    <text evidence="1">Belongs to the glycosyl hydrolase 13 family.</text>
</comment>
<dbReference type="Proteomes" id="UP000285092">
    <property type="component" value="Unassembled WGS sequence"/>
</dbReference>
<keyword evidence="4" id="KW-1185">Reference proteome</keyword>
<proteinExistence type="inferred from homology"/>
<dbReference type="SUPFAM" id="SSF51445">
    <property type="entry name" value="(Trans)glycosidases"/>
    <property type="match status" value="1"/>
</dbReference>
<reference evidence="3 4" key="1">
    <citation type="submission" date="2018-08" db="EMBL/GenBank/DDBJ databases">
        <title>Altererythrobacter sp.Ery1 and Ery12, the genome sequencing of novel strains in genus Alterythrobacter.</title>
        <authorList>
            <person name="Cheng H."/>
            <person name="Wu Y.-H."/>
            <person name="Fang C."/>
            <person name="Xu X.-W."/>
        </authorList>
    </citation>
    <scope>NUCLEOTIDE SEQUENCE [LARGE SCALE GENOMIC DNA]</scope>
    <source>
        <strain evidence="3 4">Ery1</strain>
    </source>
</reference>
<dbReference type="InterPro" id="IPR045857">
    <property type="entry name" value="O16G_dom_2"/>
</dbReference>
<evidence type="ECO:0000313" key="3">
    <source>
        <dbReference type="EMBL" id="RIV75536.1"/>
    </source>
</evidence>
<dbReference type="InterPro" id="IPR017853">
    <property type="entry name" value="GH"/>
</dbReference>
<comment type="caution">
    <text evidence="3">The sequence shown here is derived from an EMBL/GenBank/DDBJ whole genome shotgun (WGS) entry which is preliminary data.</text>
</comment>
<dbReference type="OrthoDB" id="9805159at2"/>
<sequence>MAPHSRHQPVDPGMSVLTRAWPLAAAATLLASCASVPTPAPQASAALAPSDEVFYHVFNRSLRDSDGDGHGDLQGIIDSLDYLKELGVTSILLTPLYPSAFYHNYFASDFEGIDPEYGTMEDYHRLVAEVHKRGMKIYLDQEIQYVAYDHPWYTQSLGNPASPYSDFLVWRGPGNTQPDEGPFAIVVAKHWPDLETGITTLNMESPELKAYFDRYFLSWVDPNGDGDFSDGVDGFRIDHMMDNLDERDMHTNLFAEFWRPLFDKVRAVNPQVIFIAEQSDWGYGEDFLTRGDADYVFAFPLREAIRSFDKAKIVEAIRGTANATPQGKHQLIFIENHDMNRVASDEGMTPTRLRTAAALGILLQGTPLLYYGQELGMHGVQDMRFETDEKDIGIREAFEWEAEVEAPIHANWYRDPSKSYWTDKYSQSHDGISVEEQDGDPDSLLNFYRRLLDLRTKHPALSRGSLEVMESAPELLVVERKLDGERFHLVANLSDRMVNYQGPGQADLLGGSGRALAPYDIALFKLN</sequence>
<protein>
    <submittedName>
        <fullName evidence="3">DUF3459 domain-containing protein</fullName>
    </submittedName>
</protein>
<organism evidence="3 4">
    <name type="scientific">Pelagerythrobacter aerophilus</name>
    <dbReference type="NCBI Taxonomy" id="2306995"/>
    <lineage>
        <taxon>Bacteria</taxon>
        <taxon>Pseudomonadati</taxon>
        <taxon>Pseudomonadota</taxon>
        <taxon>Alphaproteobacteria</taxon>
        <taxon>Sphingomonadales</taxon>
        <taxon>Erythrobacteraceae</taxon>
        <taxon>Pelagerythrobacter</taxon>
    </lineage>
</organism>
<dbReference type="GO" id="GO:0009313">
    <property type="term" value="P:oligosaccharide catabolic process"/>
    <property type="evidence" value="ECO:0007669"/>
    <property type="project" value="TreeGrafter"/>
</dbReference>
<dbReference type="EMBL" id="QXFK01000019">
    <property type="protein sequence ID" value="RIV75536.1"/>
    <property type="molecule type" value="Genomic_DNA"/>
</dbReference>
<dbReference type="Gene3D" id="3.90.400.10">
    <property type="entry name" value="Oligo-1,6-glucosidase, Domain 2"/>
    <property type="match status" value="1"/>
</dbReference>
<dbReference type="PROSITE" id="PS51257">
    <property type="entry name" value="PROKAR_LIPOPROTEIN"/>
    <property type="match status" value="1"/>
</dbReference>